<evidence type="ECO:0000313" key="2">
    <source>
        <dbReference type="Proteomes" id="UP001055439"/>
    </source>
</evidence>
<gene>
    <name evidence="1" type="ORF">MUK42_01897</name>
</gene>
<sequence>MRSTSSSQRPAPFDEFPRRNLQIRCCCSSFRFGWSPFRWRIGLVRANRDPWEVQERSGSASLRTWFWAKDWVLNAYRASEVQKWAILGTIELTSLRRFSFVVAAFFLLAW</sequence>
<organism evidence="1 2">
    <name type="scientific">Musa troglodytarum</name>
    <name type="common">fe'i banana</name>
    <dbReference type="NCBI Taxonomy" id="320322"/>
    <lineage>
        <taxon>Eukaryota</taxon>
        <taxon>Viridiplantae</taxon>
        <taxon>Streptophyta</taxon>
        <taxon>Embryophyta</taxon>
        <taxon>Tracheophyta</taxon>
        <taxon>Spermatophyta</taxon>
        <taxon>Magnoliopsida</taxon>
        <taxon>Liliopsida</taxon>
        <taxon>Zingiberales</taxon>
        <taxon>Musaceae</taxon>
        <taxon>Musa</taxon>
    </lineage>
</organism>
<keyword evidence="2" id="KW-1185">Reference proteome</keyword>
<reference evidence="1" key="1">
    <citation type="submission" date="2022-05" db="EMBL/GenBank/DDBJ databases">
        <title>The Musa troglodytarum L. genome provides insights into the mechanism of non-climacteric behaviour and enrichment of carotenoids.</title>
        <authorList>
            <person name="Wang J."/>
        </authorList>
    </citation>
    <scope>NUCLEOTIDE SEQUENCE</scope>
    <source>
        <tissue evidence="1">Leaf</tissue>
    </source>
</reference>
<accession>A0A9E7FET6</accession>
<dbReference type="Proteomes" id="UP001055439">
    <property type="component" value="Chromosome 3"/>
</dbReference>
<evidence type="ECO:0000313" key="1">
    <source>
        <dbReference type="EMBL" id="URD93847.1"/>
    </source>
</evidence>
<dbReference type="AlphaFoldDB" id="A0A9E7FET6"/>
<protein>
    <submittedName>
        <fullName evidence="1">Uncharacterized protein</fullName>
    </submittedName>
</protein>
<proteinExistence type="predicted"/>
<dbReference type="EMBL" id="CP097505">
    <property type="protein sequence ID" value="URD93847.1"/>
    <property type="molecule type" value="Genomic_DNA"/>
</dbReference>
<name>A0A9E7FET6_9LILI</name>